<keyword evidence="1" id="KW-0489">Methyltransferase</keyword>
<evidence type="ECO:0000259" key="5">
    <source>
        <dbReference type="PROSITE" id="PS51559"/>
    </source>
</evidence>
<evidence type="ECO:0000313" key="7">
    <source>
        <dbReference type="Proteomes" id="UP000013827"/>
    </source>
</evidence>
<dbReference type="Gene3D" id="1.25.40.20">
    <property type="entry name" value="Ankyrin repeat-containing domain"/>
    <property type="match status" value="1"/>
</dbReference>
<evidence type="ECO:0000256" key="1">
    <source>
        <dbReference type="ARBA" id="ARBA00022603"/>
    </source>
</evidence>
<sequence>MSAPESADDALAHSLLAAASSGDTASVESLLAGGCDPCFQEDEGGCSPLMLAAAAGHAPIVRALLAAGAPWNAVDRRGRCAGNHALDAGQQAIVDLLVDEAVRAELLLGAAERRTLTALKNSEYLSRGVKYDGDRLIDEGDDAVMMEWETPLMEAHAERLCAAGAGGADVLNVGFGMGIIDSAIQRRRPRSHTIIEAHPAVHARMVRDGWTARPGVRVLFGRWQDVLPGLEEASFDAAYYDTYGEHDADMADFHEQLPRLLRAGGVYSFFNGMCPFNVFFQGVACAVVQLELKALGLETSFTPVAVHTGPEAQWTDIRRRYFLSDTYYLPHC</sequence>
<keyword evidence="3" id="KW-0949">S-adenosyl-L-methionine</keyword>
<evidence type="ECO:0000256" key="3">
    <source>
        <dbReference type="ARBA" id="ARBA00022691"/>
    </source>
</evidence>
<dbReference type="GO" id="GO:0005634">
    <property type="term" value="C:nucleus"/>
    <property type="evidence" value="ECO:0007669"/>
    <property type="project" value="TreeGrafter"/>
</dbReference>
<dbReference type="KEGG" id="ehx:EMIHUDRAFT_68769"/>
<dbReference type="Proteomes" id="UP000013827">
    <property type="component" value="Unassembled WGS sequence"/>
</dbReference>
<protein>
    <recommendedName>
        <fullName evidence="5">RMT2 domain-containing protein</fullName>
    </recommendedName>
</protein>
<dbReference type="EnsemblProtists" id="EOD06169">
    <property type="protein sequence ID" value="EOD06169"/>
    <property type="gene ID" value="EMIHUDRAFT_68769"/>
</dbReference>
<dbReference type="SUPFAM" id="SSF53335">
    <property type="entry name" value="S-adenosyl-L-methionine-dependent methyltransferases"/>
    <property type="match status" value="1"/>
</dbReference>
<proteinExistence type="predicted"/>
<dbReference type="PaxDb" id="2903-EOD06169"/>
<dbReference type="GO" id="GO:0005737">
    <property type="term" value="C:cytoplasm"/>
    <property type="evidence" value="ECO:0007669"/>
    <property type="project" value="TreeGrafter"/>
</dbReference>
<reference evidence="6" key="2">
    <citation type="submission" date="2024-10" db="UniProtKB">
        <authorList>
            <consortium name="EnsemblProtists"/>
        </authorList>
    </citation>
    <scope>IDENTIFICATION</scope>
</reference>
<dbReference type="Gene3D" id="3.40.50.150">
    <property type="entry name" value="Vaccinia Virus protein VP39"/>
    <property type="match status" value="1"/>
</dbReference>
<dbReference type="SUPFAM" id="SSF48403">
    <property type="entry name" value="Ankyrin repeat"/>
    <property type="match status" value="1"/>
</dbReference>
<feature type="domain" description="RMT2" evidence="5">
    <location>
        <begin position="115"/>
        <end position="332"/>
    </location>
</feature>
<dbReference type="PROSITE" id="PS51559">
    <property type="entry name" value="SAM_RMT2"/>
    <property type="match status" value="1"/>
</dbReference>
<dbReference type="InterPro" id="IPR029063">
    <property type="entry name" value="SAM-dependent_MTases_sf"/>
</dbReference>
<dbReference type="HOGENOM" id="CLU_033831_1_1_1"/>
<dbReference type="eggNOG" id="KOG1709">
    <property type="taxonomic scope" value="Eukaryota"/>
</dbReference>
<dbReference type="PROSITE" id="PS50088">
    <property type="entry name" value="ANK_REPEAT"/>
    <property type="match status" value="1"/>
</dbReference>
<dbReference type="GO" id="GO:0008757">
    <property type="term" value="F:S-adenosylmethionine-dependent methyltransferase activity"/>
    <property type="evidence" value="ECO:0007669"/>
    <property type="project" value="TreeGrafter"/>
</dbReference>
<dbReference type="STRING" id="2903.R1DBH1"/>
<dbReference type="GO" id="GO:0032259">
    <property type="term" value="P:methylation"/>
    <property type="evidence" value="ECO:0007669"/>
    <property type="project" value="UniProtKB-KW"/>
</dbReference>
<evidence type="ECO:0000256" key="2">
    <source>
        <dbReference type="ARBA" id="ARBA00022679"/>
    </source>
</evidence>
<accession>A0A0D3I4I4</accession>
<name>A0A0D3I4I4_EMIH1</name>
<dbReference type="CDD" id="cd02440">
    <property type="entry name" value="AdoMet_MTases"/>
    <property type="match status" value="1"/>
</dbReference>
<dbReference type="RefSeq" id="XP_005758598.1">
    <property type="nucleotide sequence ID" value="XM_005758541.1"/>
</dbReference>
<feature type="repeat" description="ANK" evidence="4">
    <location>
        <begin position="44"/>
        <end position="76"/>
    </location>
</feature>
<dbReference type="InterPro" id="IPR002110">
    <property type="entry name" value="Ankyrin_rpt"/>
</dbReference>
<dbReference type="PROSITE" id="PS50297">
    <property type="entry name" value="ANK_REP_REGION"/>
    <property type="match status" value="1"/>
</dbReference>
<organism evidence="6 7">
    <name type="scientific">Emiliania huxleyi (strain CCMP1516)</name>
    <dbReference type="NCBI Taxonomy" id="280463"/>
    <lineage>
        <taxon>Eukaryota</taxon>
        <taxon>Haptista</taxon>
        <taxon>Haptophyta</taxon>
        <taxon>Prymnesiophyceae</taxon>
        <taxon>Isochrysidales</taxon>
        <taxon>Noelaerhabdaceae</taxon>
        <taxon>Emiliania</taxon>
    </lineage>
</organism>
<reference evidence="7" key="1">
    <citation type="journal article" date="2013" name="Nature">
        <title>Pan genome of the phytoplankton Emiliania underpins its global distribution.</title>
        <authorList>
            <person name="Read B.A."/>
            <person name="Kegel J."/>
            <person name="Klute M.J."/>
            <person name="Kuo A."/>
            <person name="Lefebvre S.C."/>
            <person name="Maumus F."/>
            <person name="Mayer C."/>
            <person name="Miller J."/>
            <person name="Monier A."/>
            <person name="Salamov A."/>
            <person name="Young J."/>
            <person name="Aguilar M."/>
            <person name="Claverie J.M."/>
            <person name="Frickenhaus S."/>
            <person name="Gonzalez K."/>
            <person name="Herman E.K."/>
            <person name="Lin Y.C."/>
            <person name="Napier J."/>
            <person name="Ogata H."/>
            <person name="Sarno A.F."/>
            <person name="Shmutz J."/>
            <person name="Schroeder D."/>
            <person name="de Vargas C."/>
            <person name="Verret F."/>
            <person name="von Dassow P."/>
            <person name="Valentin K."/>
            <person name="Van de Peer Y."/>
            <person name="Wheeler G."/>
            <person name="Dacks J.B."/>
            <person name="Delwiche C.F."/>
            <person name="Dyhrman S.T."/>
            <person name="Glockner G."/>
            <person name="John U."/>
            <person name="Richards T."/>
            <person name="Worden A.Z."/>
            <person name="Zhang X."/>
            <person name="Grigoriev I.V."/>
            <person name="Allen A.E."/>
            <person name="Bidle K."/>
            <person name="Borodovsky M."/>
            <person name="Bowler C."/>
            <person name="Brownlee C."/>
            <person name="Cock J.M."/>
            <person name="Elias M."/>
            <person name="Gladyshev V.N."/>
            <person name="Groth M."/>
            <person name="Guda C."/>
            <person name="Hadaegh A."/>
            <person name="Iglesias-Rodriguez M.D."/>
            <person name="Jenkins J."/>
            <person name="Jones B.M."/>
            <person name="Lawson T."/>
            <person name="Leese F."/>
            <person name="Lindquist E."/>
            <person name="Lobanov A."/>
            <person name="Lomsadze A."/>
            <person name="Malik S.B."/>
            <person name="Marsh M.E."/>
            <person name="Mackinder L."/>
            <person name="Mock T."/>
            <person name="Mueller-Roeber B."/>
            <person name="Pagarete A."/>
            <person name="Parker M."/>
            <person name="Probert I."/>
            <person name="Quesneville H."/>
            <person name="Raines C."/>
            <person name="Rensing S.A."/>
            <person name="Riano-Pachon D.M."/>
            <person name="Richier S."/>
            <person name="Rokitta S."/>
            <person name="Shiraiwa Y."/>
            <person name="Soanes D.M."/>
            <person name="van der Giezen M."/>
            <person name="Wahlund T.M."/>
            <person name="Williams B."/>
            <person name="Wilson W."/>
            <person name="Wolfe G."/>
            <person name="Wurch L.L."/>
        </authorList>
    </citation>
    <scope>NUCLEOTIDE SEQUENCE</scope>
</reference>
<evidence type="ECO:0000313" key="6">
    <source>
        <dbReference type="EnsemblProtists" id="EOD06169"/>
    </source>
</evidence>
<dbReference type="InterPro" id="IPR036770">
    <property type="entry name" value="Ankyrin_rpt-contain_sf"/>
</dbReference>
<dbReference type="InterPro" id="IPR026480">
    <property type="entry name" value="RMT2_dom"/>
</dbReference>
<dbReference type="GeneID" id="17252274"/>
<dbReference type="AlphaFoldDB" id="A0A0D3I4I4"/>
<dbReference type="PANTHER" id="PTHR32379">
    <property type="entry name" value="GUANIDINOACETATE N-METHYLTRANSFERASE"/>
    <property type="match status" value="1"/>
</dbReference>
<dbReference type="PANTHER" id="PTHR32379:SF1">
    <property type="entry name" value="GUANIDINOACETATE N-METHYLTRANSFERASE"/>
    <property type="match status" value="1"/>
</dbReference>
<keyword evidence="4" id="KW-0040">ANK repeat</keyword>
<keyword evidence="2" id="KW-0808">Transferase</keyword>
<dbReference type="SMART" id="SM00248">
    <property type="entry name" value="ANK"/>
    <property type="match status" value="1"/>
</dbReference>
<dbReference type="OMA" id="YWVVDNY"/>
<dbReference type="Pfam" id="PF12796">
    <property type="entry name" value="Ank_2"/>
    <property type="match status" value="1"/>
</dbReference>
<dbReference type="InterPro" id="IPR051038">
    <property type="entry name" value="RMT2/GAMT_Mtase"/>
</dbReference>
<evidence type="ECO:0000256" key="4">
    <source>
        <dbReference type="PROSITE-ProRule" id="PRU00023"/>
    </source>
</evidence>
<keyword evidence="7" id="KW-1185">Reference proteome</keyword>